<dbReference type="OrthoDB" id="3482838at2"/>
<protein>
    <recommendedName>
        <fullName evidence="4">DUF4404 family protein</fullName>
    </recommendedName>
</protein>
<reference evidence="2 3" key="1">
    <citation type="submission" date="2019-03" db="EMBL/GenBank/DDBJ databases">
        <title>Draft genome sequences of novel Actinobacteria.</title>
        <authorList>
            <person name="Sahin N."/>
            <person name="Ay H."/>
            <person name="Saygin H."/>
        </authorList>
    </citation>
    <scope>NUCLEOTIDE SEQUENCE [LARGE SCALE GENOMIC DNA]</scope>
    <source>
        <strain evidence="2 3">DSM 45941</strain>
    </source>
</reference>
<evidence type="ECO:0000256" key="1">
    <source>
        <dbReference type="SAM" id="MobiDB-lite"/>
    </source>
</evidence>
<proteinExistence type="predicted"/>
<dbReference type="Proteomes" id="UP000295578">
    <property type="component" value="Unassembled WGS sequence"/>
</dbReference>
<keyword evidence="3" id="KW-1185">Reference proteome</keyword>
<sequence length="111" mass="12049">MPDNMYIGGNARITGQVGMGDKVRQTQNSAPASPEPDLFDRIAALIHEHAGELPEASRALRDLDDVRAEADAEDGDPERRDNALRRLARRVAPVAAIAEAVRQLVDALRPS</sequence>
<comment type="caution">
    <text evidence="2">The sequence shown here is derived from an EMBL/GenBank/DDBJ whole genome shotgun (WGS) entry which is preliminary data.</text>
</comment>
<gene>
    <name evidence="2" type="ORF">E1293_28705</name>
</gene>
<evidence type="ECO:0008006" key="4">
    <source>
        <dbReference type="Google" id="ProtNLM"/>
    </source>
</evidence>
<evidence type="ECO:0000313" key="3">
    <source>
        <dbReference type="Proteomes" id="UP000295578"/>
    </source>
</evidence>
<evidence type="ECO:0000313" key="2">
    <source>
        <dbReference type="EMBL" id="TDD75078.1"/>
    </source>
</evidence>
<dbReference type="AlphaFoldDB" id="A0A4R5APV0"/>
<dbReference type="RefSeq" id="WP_132200611.1">
    <property type="nucleotide sequence ID" value="NZ_SMKY01000159.1"/>
</dbReference>
<accession>A0A4R5APV0</accession>
<organism evidence="2 3">
    <name type="scientific">Actinomadura darangshiensis</name>
    <dbReference type="NCBI Taxonomy" id="705336"/>
    <lineage>
        <taxon>Bacteria</taxon>
        <taxon>Bacillati</taxon>
        <taxon>Actinomycetota</taxon>
        <taxon>Actinomycetes</taxon>
        <taxon>Streptosporangiales</taxon>
        <taxon>Thermomonosporaceae</taxon>
        <taxon>Actinomadura</taxon>
    </lineage>
</organism>
<name>A0A4R5APV0_9ACTN</name>
<dbReference type="EMBL" id="SMKY01000159">
    <property type="protein sequence ID" value="TDD75078.1"/>
    <property type="molecule type" value="Genomic_DNA"/>
</dbReference>
<feature type="region of interest" description="Disordered" evidence="1">
    <location>
        <begin position="1"/>
        <end position="35"/>
    </location>
</feature>